<keyword evidence="4" id="KW-1185">Reference proteome</keyword>
<comment type="caution">
    <text evidence="3">The sequence shown here is derived from an EMBL/GenBank/DDBJ whole genome shotgun (WGS) entry which is preliminary data.</text>
</comment>
<dbReference type="AlphaFoldDB" id="A0A329SZI3"/>
<dbReference type="Proteomes" id="UP000251314">
    <property type="component" value="Unassembled WGS sequence"/>
</dbReference>
<dbReference type="OrthoDB" id="167940at2759"/>
<protein>
    <submittedName>
        <fullName evidence="3">Uncharacterized protein</fullName>
    </submittedName>
</protein>
<gene>
    <name evidence="3" type="ORF">PC110_g1749</name>
    <name evidence="2" type="ORF">PC129_g18767</name>
</gene>
<evidence type="ECO:0000256" key="1">
    <source>
        <dbReference type="SAM" id="MobiDB-lite"/>
    </source>
</evidence>
<feature type="compositionally biased region" description="Acidic residues" evidence="1">
    <location>
        <begin position="55"/>
        <end position="64"/>
    </location>
</feature>
<dbReference type="EMBL" id="RCMV01001125">
    <property type="protein sequence ID" value="KAG3210229.1"/>
    <property type="molecule type" value="Genomic_DNA"/>
</dbReference>
<reference evidence="3 4" key="1">
    <citation type="submission" date="2018-01" db="EMBL/GenBank/DDBJ databases">
        <title>Draft genome of the strawberry crown rot pathogen Phytophthora cactorum.</title>
        <authorList>
            <person name="Armitage A.D."/>
            <person name="Lysoe E."/>
            <person name="Nellist C.F."/>
            <person name="Harrison R.J."/>
            <person name="Brurberg M.B."/>
        </authorList>
    </citation>
    <scope>NUCLEOTIDE SEQUENCE [LARGE SCALE GENOMIC DNA]</scope>
    <source>
        <strain evidence="3 4">10300</strain>
    </source>
</reference>
<dbReference type="EMBL" id="MJFZ01000021">
    <property type="protein sequence ID" value="RAW42009.1"/>
    <property type="molecule type" value="Genomic_DNA"/>
</dbReference>
<accession>A0A329SZI3</accession>
<proteinExistence type="predicted"/>
<feature type="compositionally biased region" description="Polar residues" evidence="1">
    <location>
        <begin position="79"/>
        <end position="93"/>
    </location>
</feature>
<name>A0A329SZI3_9STRA</name>
<sequence length="708" mass="78595">MRVDPAVSKRLQQAAEQLQDAIRSARKRRQSVGDAGESLSGKAWQLPPTVLQTPEQDEYEDDMIEAPQQESLDEKVETDGTSLASGSMLQTPTKGEAEMRAVEVVHDEPDRRNAMESDMRKALDWMQRDVERQARENRAVRETLARAIHDITDVVADFVDKKAANVLVLTAAAATGVSPETDNNASMVQLAPDKVDELVGLWDDALVSWREQNVVEKQELMEGFTLFEEECLARMKAGETSHKLEQERLALEASQQQNYTCSLRQKLESANSVIESLQAQVIDLSFQLTEAAAASVQVASSDAATETDDNSEILQTQLLDLAKASELHALRCEVSLTEQVHRGNELETRLSMLLEECEARKHQQEPARKNELPSKAMQLYQQKLELLEGRMQDVLQQVACDHEQFEYEQAKWSLEKRQQREKYDEVLDASVKVLKVLIIREKLMKKNERAQKWINEECQEKQLELACQAATLQGITTEIMQQSAMVLLVLQQLAVLKSNTSQLQDKSSTWTLPAKPVQMKSMIKRLKKIETALGRRDWISITPTTASVSSTRSFLNLFSGTKASSPNAMHSAIQLLQLLLVALPAVANAGGCVTKACTLDCQPGKTCVVQTVTCIRAPCPPIQTCVATFSGSKGSNGVEGSPTCTMECGDFQECRIYEPDDSEYCADVCAEGRCPEGFTCELQEVQCIRAPCPPVATCNNATGTQSDY</sequence>
<dbReference type="Proteomes" id="UP000760860">
    <property type="component" value="Unassembled WGS sequence"/>
</dbReference>
<organism evidence="3 4">
    <name type="scientific">Phytophthora cactorum</name>
    <dbReference type="NCBI Taxonomy" id="29920"/>
    <lineage>
        <taxon>Eukaryota</taxon>
        <taxon>Sar</taxon>
        <taxon>Stramenopiles</taxon>
        <taxon>Oomycota</taxon>
        <taxon>Peronosporomycetes</taxon>
        <taxon>Peronosporales</taxon>
        <taxon>Peronosporaceae</taxon>
        <taxon>Phytophthora</taxon>
    </lineage>
</organism>
<evidence type="ECO:0000313" key="4">
    <source>
        <dbReference type="Proteomes" id="UP000251314"/>
    </source>
</evidence>
<dbReference type="VEuPathDB" id="FungiDB:PC110_g1749"/>
<feature type="region of interest" description="Disordered" evidence="1">
    <location>
        <begin position="1"/>
        <end position="95"/>
    </location>
</feature>
<evidence type="ECO:0000313" key="3">
    <source>
        <dbReference type="EMBL" id="RAW42009.1"/>
    </source>
</evidence>
<reference evidence="2" key="2">
    <citation type="submission" date="2018-05" db="EMBL/GenBank/DDBJ databases">
        <title>Effector identification in a new, highly contiguous assembly of the strawberry crown rot pathogen Phytophthora cactorum.</title>
        <authorList>
            <person name="Armitage A.D."/>
            <person name="Nellist C.F."/>
            <person name="Bates H."/>
            <person name="Vickerstaff R.J."/>
            <person name="Harrison R.J."/>
        </authorList>
    </citation>
    <scope>NUCLEOTIDE SEQUENCE</scope>
    <source>
        <strain evidence="2">P421</strain>
    </source>
</reference>
<evidence type="ECO:0000313" key="2">
    <source>
        <dbReference type="EMBL" id="KAG3210229.1"/>
    </source>
</evidence>